<sequence length="262" mass="28326">MRATAFISFLSLMATAAFAAPAEESLYERSIESTFLVEREAPSPGATQPQMIAPETLQNRTLRRAKNLKALERVPVIDLTNDDSSDDGGPLAHRSAKVRRLVQALMEAHGGSTDDGSTNDGSTNDGSTNDGSTNDGSTNDGNTDDSTDSDSTDDDSTDDDSINDDMSLAYREVRRLAVHPLVQALKRSINLTDDVPRARSGWECLAVYPTSLTLAFDDPPFTVKDGRWRTNCGRTLSTRIGVIRSIVAVVVRPSNGYLPAFV</sequence>
<comment type="caution">
    <text evidence="3">The sequence shown here is derived from an EMBL/GenBank/DDBJ whole genome shotgun (WGS) entry which is preliminary data.</text>
</comment>
<accession>A0AAD4EPI9</accession>
<feature type="region of interest" description="Disordered" evidence="1">
    <location>
        <begin position="109"/>
        <end position="163"/>
    </location>
</feature>
<dbReference type="EMBL" id="JAHCVI010000005">
    <property type="protein sequence ID" value="KAG7284855.1"/>
    <property type="molecule type" value="Genomic_DNA"/>
</dbReference>
<feature type="signal peptide" evidence="2">
    <location>
        <begin position="1"/>
        <end position="19"/>
    </location>
</feature>
<evidence type="ECO:0000256" key="1">
    <source>
        <dbReference type="SAM" id="MobiDB-lite"/>
    </source>
</evidence>
<proteinExistence type="predicted"/>
<organism evidence="3 4">
    <name type="scientific">Staphylotrichum longicolle</name>
    <dbReference type="NCBI Taxonomy" id="669026"/>
    <lineage>
        <taxon>Eukaryota</taxon>
        <taxon>Fungi</taxon>
        <taxon>Dikarya</taxon>
        <taxon>Ascomycota</taxon>
        <taxon>Pezizomycotina</taxon>
        <taxon>Sordariomycetes</taxon>
        <taxon>Sordariomycetidae</taxon>
        <taxon>Sordariales</taxon>
        <taxon>Chaetomiaceae</taxon>
        <taxon>Staphylotrichum</taxon>
    </lineage>
</organism>
<evidence type="ECO:0000313" key="4">
    <source>
        <dbReference type="Proteomes" id="UP001197093"/>
    </source>
</evidence>
<keyword evidence="2" id="KW-0732">Signal</keyword>
<keyword evidence="4" id="KW-1185">Reference proteome</keyword>
<feature type="compositionally biased region" description="Low complexity" evidence="1">
    <location>
        <begin position="110"/>
        <end position="141"/>
    </location>
</feature>
<evidence type="ECO:0000256" key="2">
    <source>
        <dbReference type="SAM" id="SignalP"/>
    </source>
</evidence>
<evidence type="ECO:0000313" key="3">
    <source>
        <dbReference type="EMBL" id="KAG7284855.1"/>
    </source>
</evidence>
<protein>
    <submittedName>
        <fullName evidence="3">Uncharacterized protein</fullName>
    </submittedName>
</protein>
<dbReference type="Proteomes" id="UP001197093">
    <property type="component" value="Unassembled WGS sequence"/>
</dbReference>
<reference evidence="3" key="1">
    <citation type="submission" date="2023-02" db="EMBL/GenBank/DDBJ databases">
        <authorList>
            <person name="Palmer J.M."/>
        </authorList>
    </citation>
    <scope>NUCLEOTIDE SEQUENCE</scope>
    <source>
        <strain evidence="3">FW57</strain>
    </source>
</reference>
<name>A0AAD4EPI9_9PEZI</name>
<feature type="compositionally biased region" description="Acidic residues" evidence="1">
    <location>
        <begin position="142"/>
        <end position="163"/>
    </location>
</feature>
<dbReference type="AlphaFoldDB" id="A0AAD4EPI9"/>
<gene>
    <name evidence="3" type="ORF">NEMBOFW57_009470</name>
</gene>
<feature type="chain" id="PRO_5042165200" evidence="2">
    <location>
        <begin position="20"/>
        <end position="262"/>
    </location>
</feature>